<name>D0IBV5_GRIHO</name>
<dbReference type="InterPro" id="IPR018635">
    <property type="entry name" value="UPF0319"/>
</dbReference>
<keyword evidence="4" id="KW-1185">Reference proteome</keyword>
<proteinExistence type="inferred from homology"/>
<accession>D0IBV5</accession>
<protein>
    <recommendedName>
        <fullName evidence="5">DUF2057 domain-containing protein</fullName>
    </recommendedName>
</protein>
<evidence type="ECO:0000313" key="4">
    <source>
        <dbReference type="Proteomes" id="UP000003604"/>
    </source>
</evidence>
<dbReference type="EMBL" id="ADAQ01000013">
    <property type="protein sequence ID" value="EEY71373.1"/>
    <property type="molecule type" value="Genomic_DNA"/>
</dbReference>
<dbReference type="Proteomes" id="UP000003604">
    <property type="component" value="Unassembled WGS sequence"/>
</dbReference>
<dbReference type="AlphaFoldDB" id="D0IBV5"/>
<organism evidence="3 4">
    <name type="scientific">Grimontia hollisae CIP 101886</name>
    <dbReference type="NCBI Taxonomy" id="675812"/>
    <lineage>
        <taxon>Bacteria</taxon>
        <taxon>Pseudomonadati</taxon>
        <taxon>Pseudomonadota</taxon>
        <taxon>Gammaproteobacteria</taxon>
        <taxon>Vibrionales</taxon>
        <taxon>Vibrionaceae</taxon>
        <taxon>Grimontia</taxon>
    </lineage>
</organism>
<evidence type="ECO:0000313" key="3">
    <source>
        <dbReference type="EMBL" id="EEY71373.1"/>
    </source>
</evidence>
<reference evidence="3 4" key="1">
    <citation type="submission" date="2009-10" db="EMBL/GenBank/DDBJ databases">
        <authorList>
            <consortium name="Los Alamos National Laboratory (LANL)"/>
            <consortium name="National Microbial Pathogen Data Resource (NMPDR)"/>
            <person name="Saunders E.H."/>
            <person name="Munk A.C."/>
            <person name="Tapia R."/>
            <person name="Green L."/>
            <person name="Rogers Y."/>
            <person name="Detter J.C."/>
            <person name="Bruce D."/>
            <person name="Brettin T.S."/>
            <person name="Colwell R.R."/>
            <person name="Huq A."/>
            <person name="Grim C.J."/>
            <person name="Hasan N.A."/>
            <person name="Bartels D."/>
            <person name="Vonstein V."/>
        </authorList>
    </citation>
    <scope>NUCLEOTIDE SEQUENCE [LARGE SCALE GENOMIC DNA]</scope>
    <source>
        <strain evidence="3 4">CIP 101886</strain>
    </source>
</reference>
<sequence>MLSPGTYQIVARYDDEVKRGSRSTIFTSKPYVMEFEMGKEDVVLSIPKLKFESQATAFFREPIWELRNPTAGSVTVLASEKLTGSGFGSFGNMEKVIAEYNRENGIVFDGGKPQDLEDVLVSFEDDGRVSIKGDVLSQLKLWYTKATNEEKKSFKRWMVEQDFQ</sequence>
<dbReference type="PANTHER" id="PTHR38108">
    <property type="entry name" value="UPF0319 PROTEIN YCCT"/>
    <property type="match status" value="1"/>
</dbReference>
<dbReference type="PANTHER" id="PTHR38108:SF1">
    <property type="entry name" value="UPF0319 PROTEIN YCCT"/>
    <property type="match status" value="1"/>
</dbReference>
<gene>
    <name evidence="3" type="ORF">VHA_003234</name>
</gene>
<evidence type="ECO:0000256" key="1">
    <source>
        <dbReference type="ARBA" id="ARBA00008490"/>
    </source>
</evidence>
<dbReference type="eggNOG" id="COG3110">
    <property type="taxonomic scope" value="Bacteria"/>
</dbReference>
<comment type="similarity">
    <text evidence="1">Belongs to the UPF0319 family.</text>
</comment>
<dbReference type="Pfam" id="PF09829">
    <property type="entry name" value="DUF2057"/>
    <property type="match status" value="1"/>
</dbReference>
<evidence type="ECO:0000256" key="2">
    <source>
        <dbReference type="ARBA" id="ARBA00022729"/>
    </source>
</evidence>
<comment type="caution">
    <text evidence="3">The sequence shown here is derived from an EMBL/GenBank/DDBJ whole genome shotgun (WGS) entry which is preliminary data.</text>
</comment>
<keyword evidence="2" id="KW-0732">Signal</keyword>
<evidence type="ECO:0008006" key="5">
    <source>
        <dbReference type="Google" id="ProtNLM"/>
    </source>
</evidence>